<dbReference type="STRING" id="8022.A0A060XES8"/>
<dbReference type="InterPro" id="IPR001611">
    <property type="entry name" value="Leu-rich_rpt"/>
</dbReference>
<evidence type="ECO:0000313" key="3">
    <source>
        <dbReference type="EMBL" id="CDQ78143.1"/>
    </source>
</evidence>
<sequence length="309" mass="33230">MFTSLQRLKKCTFTVEGCAALAMALALRPRPSPLRELDLSENQPGNLGVKLLSSVLEDKRCTLETLRLNDCNLTEKCCEALASALSSSTSSLRELDLGKNKLHDVGVKLFSVGLGNTYCNLATLRLSDCGVTANGIFFLSSALKTNPSFLRELDMSRNSLGDSGVNLLSAVLENLHCNLETLHLKDCNLTVRCCGALASALSSKGSSLRELDLSGNELKNSGVELLCVGLGSPHCKVKTLRLSHCRVTDGGCSSLASALLSNPSHLREINLDNNNPGYSGLRLLSAVMEDPTFKLETLSAWPYPVGREK</sequence>
<dbReference type="Gene3D" id="3.80.10.10">
    <property type="entry name" value="Ribonuclease Inhibitor"/>
    <property type="match status" value="2"/>
</dbReference>
<organism evidence="3 4">
    <name type="scientific">Oncorhynchus mykiss</name>
    <name type="common">Rainbow trout</name>
    <name type="synonym">Salmo gairdneri</name>
    <dbReference type="NCBI Taxonomy" id="8022"/>
    <lineage>
        <taxon>Eukaryota</taxon>
        <taxon>Metazoa</taxon>
        <taxon>Chordata</taxon>
        <taxon>Craniata</taxon>
        <taxon>Vertebrata</taxon>
        <taxon>Euteleostomi</taxon>
        <taxon>Actinopterygii</taxon>
        <taxon>Neopterygii</taxon>
        <taxon>Teleostei</taxon>
        <taxon>Protacanthopterygii</taxon>
        <taxon>Salmoniformes</taxon>
        <taxon>Salmonidae</taxon>
        <taxon>Salmoninae</taxon>
        <taxon>Oncorhynchus</taxon>
    </lineage>
</organism>
<dbReference type="InterPro" id="IPR051261">
    <property type="entry name" value="NLR"/>
</dbReference>
<protein>
    <submittedName>
        <fullName evidence="3">Uncharacterized protein</fullName>
    </submittedName>
</protein>
<gene>
    <name evidence="3" type="ORF">GSONMT00028110001</name>
</gene>
<dbReference type="Proteomes" id="UP000193380">
    <property type="component" value="Unassembled WGS sequence"/>
</dbReference>
<reference evidence="3" key="2">
    <citation type="submission" date="2014-03" db="EMBL/GenBank/DDBJ databases">
        <authorList>
            <person name="Genoscope - CEA"/>
        </authorList>
    </citation>
    <scope>NUCLEOTIDE SEQUENCE</scope>
</reference>
<evidence type="ECO:0000256" key="2">
    <source>
        <dbReference type="ARBA" id="ARBA00022737"/>
    </source>
</evidence>
<evidence type="ECO:0000256" key="1">
    <source>
        <dbReference type="ARBA" id="ARBA00022614"/>
    </source>
</evidence>
<keyword evidence="1" id="KW-0433">Leucine-rich repeat</keyword>
<dbReference type="EMBL" id="FR905293">
    <property type="protein sequence ID" value="CDQ78143.1"/>
    <property type="molecule type" value="Genomic_DNA"/>
</dbReference>
<dbReference type="Pfam" id="PF13516">
    <property type="entry name" value="LRR_6"/>
    <property type="match status" value="4"/>
</dbReference>
<keyword evidence="2" id="KW-0677">Repeat</keyword>
<name>A0A060XES8_ONCMY</name>
<accession>A0A060XES8</accession>
<dbReference type="InterPro" id="IPR032675">
    <property type="entry name" value="LRR_dom_sf"/>
</dbReference>
<dbReference type="PROSITE" id="PS51450">
    <property type="entry name" value="LRR"/>
    <property type="match status" value="1"/>
</dbReference>
<dbReference type="SUPFAM" id="SSF52047">
    <property type="entry name" value="RNI-like"/>
    <property type="match status" value="1"/>
</dbReference>
<evidence type="ECO:0000313" key="4">
    <source>
        <dbReference type="Proteomes" id="UP000193380"/>
    </source>
</evidence>
<proteinExistence type="predicted"/>
<dbReference type="PANTHER" id="PTHR24106">
    <property type="entry name" value="NACHT, LRR AND CARD DOMAINS-CONTAINING"/>
    <property type="match status" value="1"/>
</dbReference>
<dbReference type="PaxDb" id="8022-A0A060XES8"/>
<reference evidence="3" key="1">
    <citation type="journal article" date="2014" name="Nat. Commun.">
        <title>The rainbow trout genome provides novel insights into evolution after whole-genome duplication in vertebrates.</title>
        <authorList>
            <person name="Berthelot C."/>
            <person name="Brunet F."/>
            <person name="Chalopin D."/>
            <person name="Juanchich A."/>
            <person name="Bernard M."/>
            <person name="Noel B."/>
            <person name="Bento P."/>
            <person name="Da Silva C."/>
            <person name="Labadie K."/>
            <person name="Alberti A."/>
            <person name="Aury J.M."/>
            <person name="Louis A."/>
            <person name="Dehais P."/>
            <person name="Bardou P."/>
            <person name="Montfort J."/>
            <person name="Klopp C."/>
            <person name="Cabau C."/>
            <person name="Gaspin C."/>
            <person name="Thorgaard G.H."/>
            <person name="Boussaha M."/>
            <person name="Quillet E."/>
            <person name="Guyomard R."/>
            <person name="Galiana D."/>
            <person name="Bobe J."/>
            <person name="Volff J.N."/>
            <person name="Genet C."/>
            <person name="Wincker P."/>
            <person name="Jaillon O."/>
            <person name="Roest Crollius H."/>
            <person name="Guiguen Y."/>
        </authorList>
    </citation>
    <scope>NUCLEOTIDE SEQUENCE [LARGE SCALE GENOMIC DNA]</scope>
</reference>
<dbReference type="SMART" id="SM00368">
    <property type="entry name" value="LRR_RI"/>
    <property type="match status" value="10"/>
</dbReference>
<dbReference type="AlphaFoldDB" id="A0A060XES8"/>